<evidence type="ECO:0000313" key="2">
    <source>
        <dbReference type="EMBL" id="MBO1358947.1"/>
    </source>
</evidence>
<organism evidence="2 3">
    <name type="scientific">Acetobacter sacchari</name>
    <dbReference type="NCBI Taxonomy" id="2661687"/>
    <lineage>
        <taxon>Bacteria</taxon>
        <taxon>Pseudomonadati</taxon>
        <taxon>Pseudomonadota</taxon>
        <taxon>Alphaproteobacteria</taxon>
        <taxon>Acetobacterales</taxon>
        <taxon>Acetobacteraceae</taxon>
        <taxon>Acetobacter</taxon>
    </lineage>
</organism>
<name>A0ABS3LSQ4_9PROT</name>
<sequence length="213" mass="22944">MSGEASKPCTAFEGEHLLLRGPLLEVALAVKAASDSGASTLVLVFDDKTGQVIDLDLRGTKADIIDRLSRPLETYVGRYRSAPTEPAGSSPADPESRARGRPKLGVVSREVTLLPRHWDWLVTQPGGASATLRRLVEDARRTAGPGASRRAVQEAAYHFMLAMAGNRPGYEEATRALFADDRSKLEQSIAAWPDAIRAHILDLAFGGRAASRD</sequence>
<dbReference type="Pfam" id="PF09998">
    <property type="entry name" value="DUF2239"/>
    <property type="match status" value="1"/>
</dbReference>
<evidence type="ECO:0000313" key="3">
    <source>
        <dbReference type="Proteomes" id="UP000664771"/>
    </source>
</evidence>
<reference evidence="2 3" key="1">
    <citation type="submission" date="2021-03" db="EMBL/GenBank/DDBJ databases">
        <title>The complete genome sequence of Acetobacter sacchari TBRC 11175.</title>
        <authorList>
            <person name="Charoenyingcharoen P."/>
            <person name="Yukphan P."/>
        </authorList>
    </citation>
    <scope>NUCLEOTIDE SEQUENCE [LARGE SCALE GENOMIC DNA]</scope>
    <source>
        <strain evidence="2 3">TBRC 11175</strain>
    </source>
</reference>
<dbReference type="EMBL" id="JAFVMF010000003">
    <property type="protein sequence ID" value="MBO1358947.1"/>
    <property type="molecule type" value="Genomic_DNA"/>
</dbReference>
<dbReference type="InterPro" id="IPR018715">
    <property type="entry name" value="DUF2239"/>
</dbReference>
<accession>A0ABS3LSQ4</accession>
<gene>
    <name evidence="2" type="ORF">J2D73_03925</name>
</gene>
<evidence type="ECO:0000256" key="1">
    <source>
        <dbReference type="SAM" id="MobiDB-lite"/>
    </source>
</evidence>
<proteinExistence type="predicted"/>
<protein>
    <submittedName>
        <fullName evidence="2">DUF2239 family protein</fullName>
    </submittedName>
</protein>
<keyword evidence="3" id="KW-1185">Reference proteome</keyword>
<feature type="region of interest" description="Disordered" evidence="1">
    <location>
        <begin position="79"/>
        <end position="101"/>
    </location>
</feature>
<dbReference type="Proteomes" id="UP000664771">
    <property type="component" value="Unassembled WGS sequence"/>
</dbReference>
<comment type="caution">
    <text evidence="2">The sequence shown here is derived from an EMBL/GenBank/DDBJ whole genome shotgun (WGS) entry which is preliminary data.</text>
</comment>
<dbReference type="RefSeq" id="WP_207879549.1">
    <property type="nucleotide sequence ID" value="NZ_JAFVMF010000003.1"/>
</dbReference>